<sequence>MSNINKKISFKMILFNGVNVRKECTRQFGVIIPSGKSTTLPQVRGSTWCLNLVILTRKKIKLHCHIL</sequence>
<organism evidence="1 2">
    <name type="scientific">Brassica campestris</name>
    <name type="common">Field mustard</name>
    <dbReference type="NCBI Taxonomy" id="3711"/>
    <lineage>
        <taxon>Eukaryota</taxon>
        <taxon>Viridiplantae</taxon>
        <taxon>Streptophyta</taxon>
        <taxon>Embryophyta</taxon>
        <taxon>Tracheophyta</taxon>
        <taxon>Spermatophyta</taxon>
        <taxon>Magnoliopsida</taxon>
        <taxon>eudicotyledons</taxon>
        <taxon>Gunneridae</taxon>
        <taxon>Pentapetalae</taxon>
        <taxon>rosids</taxon>
        <taxon>malvids</taxon>
        <taxon>Brassicales</taxon>
        <taxon>Brassicaceae</taxon>
        <taxon>Brassiceae</taxon>
        <taxon>Brassica</taxon>
    </lineage>
</organism>
<dbReference type="Gramene" id="A03p05100.2_BraZ1">
    <property type="protein sequence ID" value="A03p05100.2_BraZ1.CDS"/>
    <property type="gene ID" value="A03g05100.2_BraZ1"/>
</dbReference>
<gene>
    <name evidence="1" type="ORF">BRAPAZ1V2_A03P05100.2</name>
</gene>
<dbReference type="Proteomes" id="UP000694005">
    <property type="component" value="Chromosome A03"/>
</dbReference>
<reference evidence="1 2" key="1">
    <citation type="submission" date="2021-07" db="EMBL/GenBank/DDBJ databases">
        <authorList>
            <consortium name="Genoscope - CEA"/>
            <person name="William W."/>
        </authorList>
    </citation>
    <scope>NUCLEOTIDE SEQUENCE [LARGE SCALE GENOMIC DNA]</scope>
</reference>
<proteinExistence type="predicted"/>
<evidence type="ECO:0000313" key="2">
    <source>
        <dbReference type="Proteomes" id="UP000694005"/>
    </source>
</evidence>
<protein>
    <submittedName>
        <fullName evidence="1">Uncharacterized protein</fullName>
    </submittedName>
</protein>
<evidence type="ECO:0000313" key="1">
    <source>
        <dbReference type="EMBL" id="CAG7879167.1"/>
    </source>
</evidence>
<name>A0A8D9GFH1_BRACM</name>
<accession>A0A8D9GFH1</accession>
<dbReference type="EMBL" id="LS974619">
    <property type="protein sequence ID" value="CAG7879167.1"/>
    <property type="molecule type" value="Genomic_DNA"/>
</dbReference>
<dbReference type="AlphaFoldDB" id="A0A8D9GFH1"/>